<keyword evidence="2" id="KW-1185">Reference proteome</keyword>
<name>A0A1I0T6K2_9SPHI</name>
<evidence type="ECO:0000313" key="2">
    <source>
        <dbReference type="Proteomes" id="UP000198836"/>
    </source>
</evidence>
<protein>
    <submittedName>
        <fullName evidence="1">Uncharacterized protein</fullName>
    </submittedName>
</protein>
<organism evidence="1 2">
    <name type="scientific">Pedobacter suwonensis</name>
    <dbReference type="NCBI Taxonomy" id="332999"/>
    <lineage>
        <taxon>Bacteria</taxon>
        <taxon>Pseudomonadati</taxon>
        <taxon>Bacteroidota</taxon>
        <taxon>Sphingobacteriia</taxon>
        <taxon>Sphingobacteriales</taxon>
        <taxon>Sphingobacteriaceae</taxon>
        <taxon>Pedobacter</taxon>
    </lineage>
</organism>
<accession>A0A1I0T6K2</accession>
<dbReference type="AlphaFoldDB" id="A0A1I0T6K2"/>
<proteinExistence type="predicted"/>
<gene>
    <name evidence="1" type="ORF">SAMN04488511_106195</name>
</gene>
<reference evidence="2" key="1">
    <citation type="submission" date="2016-10" db="EMBL/GenBank/DDBJ databases">
        <authorList>
            <person name="Varghese N."/>
            <person name="Submissions S."/>
        </authorList>
    </citation>
    <scope>NUCLEOTIDE SEQUENCE [LARGE SCALE GENOMIC DNA]</scope>
    <source>
        <strain evidence="2">DSM 18130</strain>
    </source>
</reference>
<sequence length="59" mass="7134">MRYKIEDKNKLPLTFKFVDEYRGKKNSQKGDDVLYATCKRYQTNFLMLVKPYKPISRLL</sequence>
<evidence type="ECO:0000313" key="1">
    <source>
        <dbReference type="EMBL" id="SFA47317.1"/>
    </source>
</evidence>
<dbReference type="EMBL" id="FOJM01000006">
    <property type="protein sequence ID" value="SFA47317.1"/>
    <property type="molecule type" value="Genomic_DNA"/>
</dbReference>
<dbReference type="Proteomes" id="UP000198836">
    <property type="component" value="Unassembled WGS sequence"/>
</dbReference>
<dbReference type="STRING" id="332999.SAMN04488511_106195"/>